<dbReference type="Gene3D" id="3.40.50.300">
    <property type="entry name" value="P-loop containing nucleotide triphosphate hydrolases"/>
    <property type="match status" value="1"/>
</dbReference>
<evidence type="ECO:0000259" key="8">
    <source>
        <dbReference type="PROSITE" id="PS51371"/>
    </source>
</evidence>
<keyword evidence="2" id="KW-0813">Transport</keyword>
<dbReference type="PROSITE" id="PS51371">
    <property type="entry name" value="CBS"/>
    <property type="match status" value="1"/>
</dbReference>
<dbReference type="CDD" id="cd03294">
    <property type="entry name" value="ABC_Pro_Gly_Betaine"/>
    <property type="match status" value="1"/>
</dbReference>
<name>A0ABY0VB62_9ACTO</name>
<dbReference type="SUPFAM" id="SSF52540">
    <property type="entry name" value="P-loop containing nucleoside triphosphate hydrolases"/>
    <property type="match status" value="1"/>
</dbReference>
<reference evidence="9 10" key="1">
    <citation type="submission" date="2016-10" db="EMBL/GenBank/DDBJ databases">
        <authorList>
            <person name="Varghese N."/>
            <person name="Submissions S."/>
        </authorList>
    </citation>
    <scope>NUCLEOTIDE SEQUENCE [LARGE SCALE GENOMIC DNA]</scope>
    <source>
        <strain evidence="9 10">DSM 9169</strain>
    </source>
</reference>
<accession>A0ABY0VB62</accession>
<feature type="domain" description="CBS" evidence="8">
    <location>
        <begin position="366"/>
        <end position="422"/>
    </location>
</feature>
<dbReference type="SMART" id="SM00382">
    <property type="entry name" value="AAA"/>
    <property type="match status" value="1"/>
</dbReference>
<dbReference type="InterPro" id="IPR000644">
    <property type="entry name" value="CBS_dom"/>
</dbReference>
<evidence type="ECO:0000256" key="1">
    <source>
        <dbReference type="ARBA" id="ARBA00005417"/>
    </source>
</evidence>
<keyword evidence="3" id="KW-0547">Nucleotide-binding</keyword>
<dbReference type="NCBIfam" id="TIGR01186">
    <property type="entry name" value="proV"/>
    <property type="match status" value="1"/>
</dbReference>
<dbReference type="GO" id="GO:0005524">
    <property type="term" value="F:ATP binding"/>
    <property type="evidence" value="ECO:0007669"/>
    <property type="project" value="UniProtKB-KW"/>
</dbReference>
<dbReference type="Proteomes" id="UP000198976">
    <property type="component" value="Chromosome I"/>
</dbReference>
<dbReference type="InterPro" id="IPR003439">
    <property type="entry name" value="ABC_transporter-like_ATP-bd"/>
</dbReference>
<dbReference type="PROSITE" id="PS50893">
    <property type="entry name" value="ABC_TRANSPORTER_2"/>
    <property type="match status" value="1"/>
</dbReference>
<keyword evidence="5" id="KW-0029">Amino-acid transport</keyword>
<dbReference type="PROSITE" id="PS00211">
    <property type="entry name" value="ABC_TRANSPORTER_1"/>
    <property type="match status" value="1"/>
</dbReference>
<dbReference type="EMBL" id="LT629792">
    <property type="protein sequence ID" value="SDU04915.1"/>
    <property type="molecule type" value="Genomic_DNA"/>
</dbReference>
<keyword evidence="6" id="KW-0129">CBS domain</keyword>
<dbReference type="InterPro" id="IPR051921">
    <property type="entry name" value="ABC_osmolyte_uptake_ATP-bind"/>
</dbReference>
<keyword evidence="4 9" id="KW-0067">ATP-binding</keyword>
<dbReference type="InterPro" id="IPR046342">
    <property type="entry name" value="CBS_dom_sf"/>
</dbReference>
<evidence type="ECO:0000313" key="10">
    <source>
        <dbReference type="Proteomes" id="UP000198976"/>
    </source>
</evidence>
<dbReference type="PANTHER" id="PTHR43869:SF1">
    <property type="entry name" value="GLYCINE BETAINE_PROLINE BETAINE TRANSPORT SYSTEM ATP-BINDING PROTEIN PROV"/>
    <property type="match status" value="1"/>
</dbReference>
<comment type="similarity">
    <text evidence="1">Belongs to the ABC transporter superfamily.</text>
</comment>
<protein>
    <submittedName>
        <fullName evidence="9">Glycine betaine/proline transport system ATP-binding protein</fullName>
    </submittedName>
</protein>
<dbReference type="Gene3D" id="3.10.580.10">
    <property type="entry name" value="CBS-domain"/>
    <property type="match status" value="1"/>
</dbReference>
<organism evidence="9 10">
    <name type="scientific">Schaalia radingae</name>
    <dbReference type="NCBI Taxonomy" id="131110"/>
    <lineage>
        <taxon>Bacteria</taxon>
        <taxon>Bacillati</taxon>
        <taxon>Actinomycetota</taxon>
        <taxon>Actinomycetes</taxon>
        <taxon>Actinomycetales</taxon>
        <taxon>Actinomycetaceae</taxon>
        <taxon>Schaalia</taxon>
    </lineage>
</organism>
<evidence type="ECO:0000256" key="3">
    <source>
        <dbReference type="ARBA" id="ARBA00022741"/>
    </source>
</evidence>
<dbReference type="Pfam" id="PF00005">
    <property type="entry name" value="ABC_tran"/>
    <property type="match status" value="1"/>
</dbReference>
<evidence type="ECO:0000256" key="6">
    <source>
        <dbReference type="PROSITE-ProRule" id="PRU00703"/>
    </source>
</evidence>
<keyword evidence="10" id="KW-1185">Reference proteome</keyword>
<dbReference type="SUPFAM" id="SSF54631">
    <property type="entry name" value="CBS-domain pair"/>
    <property type="match status" value="1"/>
</dbReference>
<gene>
    <name evidence="9" type="ORF">SAMN04489714_1851</name>
</gene>
<dbReference type="InterPro" id="IPR003593">
    <property type="entry name" value="AAA+_ATPase"/>
</dbReference>
<dbReference type="InterPro" id="IPR027417">
    <property type="entry name" value="P-loop_NTPase"/>
</dbReference>
<dbReference type="Pfam" id="PF00571">
    <property type="entry name" value="CBS"/>
    <property type="match status" value="1"/>
</dbReference>
<evidence type="ECO:0000256" key="5">
    <source>
        <dbReference type="ARBA" id="ARBA00022970"/>
    </source>
</evidence>
<dbReference type="InterPro" id="IPR005892">
    <property type="entry name" value="Gly-betaine_transp_ATP-bd"/>
</dbReference>
<evidence type="ECO:0000259" key="7">
    <source>
        <dbReference type="PROSITE" id="PS50893"/>
    </source>
</evidence>
<dbReference type="PANTHER" id="PTHR43869">
    <property type="entry name" value="GLYCINE BETAINE/PROLINE BETAINE TRANSPORT SYSTEM ATP-BINDING PROTEIN PROV"/>
    <property type="match status" value="1"/>
</dbReference>
<feature type="domain" description="ABC transporter" evidence="7">
    <location>
        <begin position="30"/>
        <end position="287"/>
    </location>
</feature>
<dbReference type="InterPro" id="IPR017871">
    <property type="entry name" value="ABC_transporter-like_CS"/>
</dbReference>
<evidence type="ECO:0000313" key="9">
    <source>
        <dbReference type="EMBL" id="SDU04915.1"/>
    </source>
</evidence>
<evidence type="ECO:0000256" key="4">
    <source>
        <dbReference type="ARBA" id="ARBA00022840"/>
    </source>
</evidence>
<evidence type="ECO:0000256" key="2">
    <source>
        <dbReference type="ARBA" id="ARBA00022448"/>
    </source>
</evidence>
<sequence length="460" mass="49745">MPISWLKPRHVCASSIRAAGSYSKGTMSILECDHVYKIFGRDKQQVVDKLRNGADPSSITHATVAVNNVSLNIEEGEIFVVMGLSGSGKSTLLRTLNGLGPATAGSVKVKGTDITKLKPAELRDVRRESMSMVFQHFALLPHRTVLENAAYPLEIAGVGKQEREEKAMEELKIAGLEGREHFYPSELSGGMQQRVGLARALCAPGDILLMDEAFSALDPLIRRDMQELLLEIQARSQRTIVFITHDLNEAMLLGSRIAVMRDGEIVQVGTAEEILTQPANEYVARFVRDVDRSRVITASAIMNKPVARIYLDDGPRVVLHKLEEVDLQGGWVISSGDRHLHGYVEADEIAAALAHDPQLRTISDLVHPTHPGISPDTSLSDIIMPSATRPIPVPVVADDGQLLGVISRVALLRALGQGAGKEDTSVPITSDANRTGQATQATEMADAAHAVPASEQGGKH</sequence>
<proteinExistence type="inferred from homology"/>